<evidence type="ECO:0000313" key="2">
    <source>
        <dbReference type="Proteomes" id="UP000487350"/>
    </source>
</evidence>
<proteinExistence type="predicted"/>
<evidence type="ECO:0000313" key="1">
    <source>
        <dbReference type="EMBL" id="MRD47096.1"/>
    </source>
</evidence>
<dbReference type="Proteomes" id="UP000487350">
    <property type="component" value="Unassembled WGS sequence"/>
</dbReference>
<organism evidence="1 2">
    <name type="scientific">Caenimonas koreensis DSM 17982</name>
    <dbReference type="NCBI Taxonomy" id="1121255"/>
    <lineage>
        <taxon>Bacteria</taxon>
        <taxon>Pseudomonadati</taxon>
        <taxon>Pseudomonadota</taxon>
        <taxon>Betaproteobacteria</taxon>
        <taxon>Burkholderiales</taxon>
        <taxon>Comamonadaceae</taxon>
        <taxon>Caenimonas</taxon>
    </lineage>
</organism>
<name>A0A844B6T7_9BURK</name>
<keyword evidence="2" id="KW-1185">Reference proteome</keyword>
<gene>
    <name evidence="1" type="ORF">GHT07_07385</name>
</gene>
<sequence length="175" mass="19560">MLARILVERVFKQLVEAHLLVAHCAFDGFESTKRQQYGVARGELTLGLGQVLKQDSNLLPRFLKQLCLLRAQRLVPRRDWLPLRAAIAQLALDPTAYGSLSLPIANDAPEFGRLPVQVLQRHLIHGPKAFTERIGKFIAHIHARLGHLFGHLGQFLQGLLRGQVGLAPVCFAERI</sequence>
<protein>
    <submittedName>
        <fullName evidence="1">Uncharacterized protein</fullName>
    </submittedName>
</protein>
<comment type="caution">
    <text evidence="1">The sequence shown here is derived from an EMBL/GenBank/DDBJ whole genome shotgun (WGS) entry which is preliminary data.</text>
</comment>
<accession>A0A844B6T7</accession>
<dbReference type="AlphaFoldDB" id="A0A844B6T7"/>
<dbReference type="EMBL" id="WJBU01000006">
    <property type="protein sequence ID" value="MRD47096.1"/>
    <property type="molecule type" value="Genomic_DNA"/>
</dbReference>
<reference evidence="1 2" key="1">
    <citation type="submission" date="2019-11" db="EMBL/GenBank/DDBJ databases">
        <title>Caenimonas koreensis gen. nov., sp. nov., isolated from activated sludge.</title>
        <authorList>
            <person name="Seung H.R."/>
        </authorList>
    </citation>
    <scope>NUCLEOTIDE SEQUENCE [LARGE SCALE GENOMIC DNA]</scope>
    <source>
        <strain evidence="1 2">EMB320</strain>
    </source>
</reference>